<keyword evidence="9 11" id="KW-0472">Membrane</keyword>
<feature type="binding site" evidence="10">
    <location>
        <position position="166"/>
    </location>
    <ligand>
        <name>ATP</name>
        <dbReference type="ChEBI" id="CHEBI:30616"/>
    </ligand>
</feature>
<evidence type="ECO:0000256" key="7">
    <source>
        <dbReference type="ARBA" id="ARBA00022840"/>
    </source>
</evidence>
<feature type="domain" description="Protein kinase" evidence="12">
    <location>
        <begin position="138"/>
        <end position="251"/>
    </location>
</feature>
<evidence type="ECO:0000256" key="10">
    <source>
        <dbReference type="PROSITE-ProRule" id="PRU10141"/>
    </source>
</evidence>
<keyword evidence="2" id="KW-0433">Leucine-rich repeat</keyword>
<evidence type="ECO:0000256" key="6">
    <source>
        <dbReference type="ARBA" id="ARBA00022741"/>
    </source>
</evidence>
<dbReference type="InterPro" id="IPR017441">
    <property type="entry name" value="Protein_kinase_ATP_BS"/>
</dbReference>
<accession>A0A9R0QDH0</accession>
<dbReference type="GO" id="GO:0004672">
    <property type="term" value="F:protein kinase activity"/>
    <property type="evidence" value="ECO:0007669"/>
    <property type="project" value="InterPro"/>
</dbReference>
<dbReference type="InterPro" id="IPR032675">
    <property type="entry name" value="LRR_dom_sf"/>
</dbReference>
<dbReference type="PROSITE" id="PS50011">
    <property type="entry name" value="PROTEIN_KINASE_DOM"/>
    <property type="match status" value="1"/>
</dbReference>
<dbReference type="PROSITE" id="PS51450">
    <property type="entry name" value="LRR"/>
    <property type="match status" value="1"/>
</dbReference>
<dbReference type="Gene3D" id="3.80.10.10">
    <property type="entry name" value="Ribonuclease Inhibitor"/>
    <property type="match status" value="1"/>
</dbReference>
<keyword evidence="6 10" id="KW-0547">Nucleotide-binding</keyword>
<dbReference type="SUPFAM" id="SSF52058">
    <property type="entry name" value="L domain-like"/>
    <property type="match status" value="1"/>
</dbReference>
<evidence type="ECO:0000256" key="1">
    <source>
        <dbReference type="ARBA" id="ARBA00004162"/>
    </source>
</evidence>
<proteinExistence type="predicted"/>
<keyword evidence="14" id="KW-1185">Reference proteome</keyword>
<evidence type="ECO:0000256" key="4">
    <source>
        <dbReference type="ARBA" id="ARBA00022692"/>
    </source>
</evidence>
<sequence>MALQYLNLSNNKLTGSIPDALSQLPSLTVVDLSGNQLSGSIPFGLLKRVQDGSLNLRYDNNPNICTTDNSCQSAPKRNNKLAIYIAVPLVVVVVMVSLAVLLFFLVRQSQQVNGGRGDSSLQLENRRFTYKQLDTITRGFKRILGRGGFGIVYHGFLEDDTQVAVKLRSRTSKQNVSVFLAEAQILTQTHHKNLVSMIGYCKDGKDMALVYEYMSEGTLQEHITGRDDNGEGLLDWRKRLQIALESAKGFE</sequence>
<feature type="transmembrane region" description="Helical" evidence="11">
    <location>
        <begin position="81"/>
        <end position="106"/>
    </location>
</feature>
<dbReference type="Proteomes" id="UP000324705">
    <property type="component" value="Chromosome 1A"/>
</dbReference>
<dbReference type="PRINTS" id="PR00019">
    <property type="entry name" value="LEURICHRPT"/>
</dbReference>
<evidence type="ECO:0000259" key="12">
    <source>
        <dbReference type="PROSITE" id="PS50011"/>
    </source>
</evidence>
<keyword evidence="3" id="KW-0808">Transferase</keyword>
<dbReference type="AlphaFoldDB" id="A0A9R0QDH0"/>
<keyword evidence="5" id="KW-0677">Repeat</keyword>
<evidence type="ECO:0000313" key="14">
    <source>
        <dbReference type="Proteomes" id="UP000324705"/>
    </source>
</evidence>
<evidence type="ECO:0000256" key="2">
    <source>
        <dbReference type="ARBA" id="ARBA00022614"/>
    </source>
</evidence>
<dbReference type="InterPro" id="IPR011009">
    <property type="entry name" value="Kinase-like_dom_sf"/>
</dbReference>
<dbReference type="InterPro" id="IPR001611">
    <property type="entry name" value="Leu-rich_rpt"/>
</dbReference>
<organism evidence="13 14">
    <name type="scientific">Triticum turgidum subsp. durum</name>
    <name type="common">Durum wheat</name>
    <name type="synonym">Triticum durum</name>
    <dbReference type="NCBI Taxonomy" id="4567"/>
    <lineage>
        <taxon>Eukaryota</taxon>
        <taxon>Viridiplantae</taxon>
        <taxon>Streptophyta</taxon>
        <taxon>Embryophyta</taxon>
        <taxon>Tracheophyta</taxon>
        <taxon>Spermatophyta</taxon>
        <taxon>Magnoliopsida</taxon>
        <taxon>Liliopsida</taxon>
        <taxon>Poales</taxon>
        <taxon>Poaceae</taxon>
        <taxon>BOP clade</taxon>
        <taxon>Pooideae</taxon>
        <taxon>Triticodae</taxon>
        <taxon>Triticeae</taxon>
        <taxon>Triticinae</taxon>
        <taxon>Triticum</taxon>
    </lineage>
</organism>
<dbReference type="GO" id="GO:0005524">
    <property type="term" value="F:ATP binding"/>
    <property type="evidence" value="ECO:0007669"/>
    <property type="project" value="UniProtKB-UniRule"/>
</dbReference>
<keyword evidence="4 11" id="KW-0812">Transmembrane</keyword>
<dbReference type="Pfam" id="PF12799">
    <property type="entry name" value="LRR_4"/>
    <property type="match status" value="1"/>
</dbReference>
<evidence type="ECO:0000256" key="8">
    <source>
        <dbReference type="ARBA" id="ARBA00022989"/>
    </source>
</evidence>
<dbReference type="OMA" id="CHTDSCE"/>
<dbReference type="PROSITE" id="PS00107">
    <property type="entry name" value="PROTEIN_KINASE_ATP"/>
    <property type="match status" value="1"/>
</dbReference>
<dbReference type="InterPro" id="IPR025875">
    <property type="entry name" value="Leu-rich_rpt_4"/>
</dbReference>
<dbReference type="InterPro" id="IPR000719">
    <property type="entry name" value="Prot_kinase_dom"/>
</dbReference>
<protein>
    <recommendedName>
        <fullName evidence="12">Protein kinase domain-containing protein</fullName>
    </recommendedName>
</protein>
<dbReference type="PANTHER" id="PTHR45631:SF165">
    <property type="entry name" value="PROTEIN KINASE DOMAIN-CONTAINING PROTEIN"/>
    <property type="match status" value="1"/>
</dbReference>
<evidence type="ECO:0000256" key="11">
    <source>
        <dbReference type="SAM" id="Phobius"/>
    </source>
</evidence>
<dbReference type="Gene3D" id="1.10.510.10">
    <property type="entry name" value="Transferase(Phosphotransferase) domain 1"/>
    <property type="match status" value="1"/>
</dbReference>
<dbReference type="PANTHER" id="PTHR45631">
    <property type="entry name" value="OS07G0107800 PROTEIN-RELATED"/>
    <property type="match status" value="1"/>
</dbReference>
<dbReference type="SUPFAM" id="SSF56112">
    <property type="entry name" value="Protein kinase-like (PK-like)"/>
    <property type="match status" value="1"/>
</dbReference>
<dbReference type="InterPro" id="IPR001245">
    <property type="entry name" value="Ser-Thr/Tyr_kinase_cat_dom"/>
</dbReference>
<keyword evidence="7 10" id="KW-0067">ATP-binding</keyword>
<evidence type="ECO:0000313" key="13">
    <source>
        <dbReference type="EMBL" id="VAH09488.1"/>
    </source>
</evidence>
<evidence type="ECO:0000256" key="9">
    <source>
        <dbReference type="ARBA" id="ARBA00023136"/>
    </source>
</evidence>
<evidence type="ECO:0000256" key="5">
    <source>
        <dbReference type="ARBA" id="ARBA00022737"/>
    </source>
</evidence>
<reference evidence="13 14" key="1">
    <citation type="submission" date="2017-09" db="EMBL/GenBank/DDBJ databases">
        <authorList>
            <consortium name="International Durum Wheat Genome Sequencing Consortium (IDWGSC)"/>
            <person name="Milanesi L."/>
        </authorList>
    </citation>
    <scope>NUCLEOTIDE SEQUENCE [LARGE SCALE GENOMIC DNA]</scope>
    <source>
        <strain evidence="14">cv. Svevo</strain>
    </source>
</reference>
<dbReference type="GO" id="GO:0005886">
    <property type="term" value="C:plasma membrane"/>
    <property type="evidence" value="ECO:0007669"/>
    <property type="project" value="UniProtKB-SubCell"/>
</dbReference>
<keyword evidence="8 11" id="KW-1133">Transmembrane helix</keyword>
<name>A0A9R0QDH0_TRITD</name>
<gene>
    <name evidence="13" type="ORF">TRITD_1Av1G199420</name>
</gene>
<evidence type="ECO:0000256" key="3">
    <source>
        <dbReference type="ARBA" id="ARBA00022679"/>
    </source>
</evidence>
<dbReference type="Pfam" id="PF07714">
    <property type="entry name" value="PK_Tyr_Ser-Thr"/>
    <property type="match status" value="1"/>
</dbReference>
<dbReference type="EMBL" id="LT934111">
    <property type="protein sequence ID" value="VAH09488.1"/>
    <property type="molecule type" value="Genomic_DNA"/>
</dbReference>
<dbReference type="FunFam" id="3.30.200.20:FF:000178">
    <property type="entry name" value="serine/threonine-protein kinase PBS1-like"/>
    <property type="match status" value="1"/>
</dbReference>
<dbReference type="Gramene" id="TRITD1Av1G199420.1">
    <property type="protein sequence ID" value="TRITD1Av1G199420.1"/>
    <property type="gene ID" value="TRITD1Av1G199420"/>
</dbReference>
<comment type="subcellular location">
    <subcellularLocation>
        <location evidence="1">Cell membrane</location>
        <topology evidence="1">Single-pass membrane protein</topology>
    </subcellularLocation>
</comment>